<reference evidence="4" key="2">
    <citation type="submission" date="2021-04" db="EMBL/GenBank/DDBJ databases">
        <authorList>
            <person name="Gilroy R."/>
        </authorList>
    </citation>
    <scope>NUCLEOTIDE SEQUENCE</scope>
    <source>
        <strain evidence="4">2239</strain>
    </source>
</reference>
<dbReference type="CDD" id="cd00761">
    <property type="entry name" value="Glyco_tranf_GTA_type"/>
    <property type="match status" value="1"/>
</dbReference>
<name>A0A9D1V6G9_9FIRM</name>
<protein>
    <submittedName>
        <fullName evidence="4">Glycosyltransferase</fullName>
        <ecNumber evidence="4">2.4.-.-</ecNumber>
    </submittedName>
</protein>
<dbReference type="SUPFAM" id="SSF53448">
    <property type="entry name" value="Nucleotide-diphospho-sugar transferases"/>
    <property type="match status" value="1"/>
</dbReference>
<accession>A0A9D1V6G9</accession>
<evidence type="ECO:0000313" key="5">
    <source>
        <dbReference type="Proteomes" id="UP000824193"/>
    </source>
</evidence>
<dbReference type="EMBL" id="DXFW01000040">
    <property type="protein sequence ID" value="HIX06828.1"/>
    <property type="molecule type" value="Genomic_DNA"/>
</dbReference>
<keyword evidence="1 4" id="KW-0328">Glycosyltransferase</keyword>
<dbReference type="Pfam" id="PF00535">
    <property type="entry name" value="Glycos_transf_2"/>
    <property type="match status" value="1"/>
</dbReference>
<evidence type="ECO:0000256" key="2">
    <source>
        <dbReference type="ARBA" id="ARBA00022679"/>
    </source>
</evidence>
<gene>
    <name evidence="4" type="ORF">H9865_12140</name>
</gene>
<sequence length="280" mass="32391">MEQPLVSVIVPVYNAGSHIARCIESIRRQTYQNLEIIIVNDGSKDVSLHVCEMYARVDKRILLIDKANSGVSATRNLAMDMAKGKYLQFADSDDYLAPDATRLLVEAAEANQTDLVIAPYYRVEETKPLFAKEGESYQTIQQFGFLEKGFYDKHAFAKGLMKEPASFYFGVMWNKLYRRDMVQSHEIQCSEELCWSEDLLFNLEYIRYAARFYALDEPVYYYVKNPQSLVSTQVTLRNTFKILSVKASLFAYYKNLYEEMGLYEENKLQIFKYLVAVAEA</sequence>
<dbReference type="InterPro" id="IPR029044">
    <property type="entry name" value="Nucleotide-diphossugar_trans"/>
</dbReference>
<proteinExistence type="predicted"/>
<reference evidence="4" key="1">
    <citation type="journal article" date="2021" name="PeerJ">
        <title>Extensive microbial diversity within the chicken gut microbiome revealed by metagenomics and culture.</title>
        <authorList>
            <person name="Gilroy R."/>
            <person name="Ravi A."/>
            <person name="Getino M."/>
            <person name="Pursley I."/>
            <person name="Horton D.L."/>
            <person name="Alikhan N.F."/>
            <person name="Baker D."/>
            <person name="Gharbi K."/>
            <person name="Hall N."/>
            <person name="Watson M."/>
            <person name="Adriaenssens E.M."/>
            <person name="Foster-Nyarko E."/>
            <person name="Jarju S."/>
            <person name="Secka A."/>
            <person name="Antonio M."/>
            <person name="Oren A."/>
            <person name="Chaudhuri R.R."/>
            <person name="La Ragione R."/>
            <person name="Hildebrand F."/>
            <person name="Pallen M.J."/>
        </authorList>
    </citation>
    <scope>NUCLEOTIDE SEQUENCE</scope>
    <source>
        <strain evidence="4">2239</strain>
    </source>
</reference>
<dbReference type="PANTHER" id="PTHR22916:SF51">
    <property type="entry name" value="GLYCOSYLTRANSFERASE EPSH-RELATED"/>
    <property type="match status" value="1"/>
</dbReference>
<dbReference type="AlphaFoldDB" id="A0A9D1V6G9"/>
<comment type="caution">
    <text evidence="4">The sequence shown here is derived from an EMBL/GenBank/DDBJ whole genome shotgun (WGS) entry which is preliminary data.</text>
</comment>
<evidence type="ECO:0000313" key="4">
    <source>
        <dbReference type="EMBL" id="HIX06828.1"/>
    </source>
</evidence>
<dbReference type="Proteomes" id="UP000824193">
    <property type="component" value="Unassembled WGS sequence"/>
</dbReference>
<dbReference type="PANTHER" id="PTHR22916">
    <property type="entry name" value="GLYCOSYLTRANSFERASE"/>
    <property type="match status" value="1"/>
</dbReference>
<dbReference type="Gene3D" id="3.90.550.10">
    <property type="entry name" value="Spore Coat Polysaccharide Biosynthesis Protein SpsA, Chain A"/>
    <property type="match status" value="1"/>
</dbReference>
<dbReference type="InterPro" id="IPR001173">
    <property type="entry name" value="Glyco_trans_2-like"/>
</dbReference>
<feature type="domain" description="Glycosyltransferase 2-like" evidence="3">
    <location>
        <begin position="7"/>
        <end position="181"/>
    </location>
</feature>
<evidence type="ECO:0000256" key="1">
    <source>
        <dbReference type="ARBA" id="ARBA00022676"/>
    </source>
</evidence>
<evidence type="ECO:0000259" key="3">
    <source>
        <dbReference type="Pfam" id="PF00535"/>
    </source>
</evidence>
<organism evidence="4 5">
    <name type="scientific">Candidatus Allofournierella pullicola</name>
    <dbReference type="NCBI Taxonomy" id="2838596"/>
    <lineage>
        <taxon>Bacteria</taxon>
        <taxon>Bacillati</taxon>
        <taxon>Bacillota</taxon>
        <taxon>Clostridia</taxon>
        <taxon>Eubacteriales</taxon>
        <taxon>Oscillospiraceae</taxon>
        <taxon>Allofournierella</taxon>
    </lineage>
</organism>
<dbReference type="GO" id="GO:0016757">
    <property type="term" value="F:glycosyltransferase activity"/>
    <property type="evidence" value="ECO:0007669"/>
    <property type="project" value="UniProtKB-KW"/>
</dbReference>
<keyword evidence="2 4" id="KW-0808">Transferase</keyword>
<dbReference type="EC" id="2.4.-.-" evidence="4"/>